<feature type="transmembrane region" description="Helical" evidence="1">
    <location>
        <begin position="81"/>
        <end position="103"/>
    </location>
</feature>
<gene>
    <name evidence="2" type="ORF">LUCI_3050</name>
</gene>
<protein>
    <submittedName>
        <fullName evidence="2">Uncharacterized protein</fullName>
    </submittedName>
</protein>
<proteinExistence type="predicted"/>
<feature type="transmembrane region" description="Helical" evidence="1">
    <location>
        <begin position="53"/>
        <end position="72"/>
    </location>
</feature>
<dbReference type="RefSeq" id="WP_122628712.1">
    <property type="nucleotide sequence ID" value="NZ_UPPP01000080.1"/>
</dbReference>
<evidence type="ECO:0000313" key="3">
    <source>
        <dbReference type="Proteomes" id="UP000277811"/>
    </source>
</evidence>
<dbReference type="AlphaFoldDB" id="A0A498R9X1"/>
<keyword evidence="1" id="KW-0472">Membrane</keyword>
<feature type="transmembrane region" description="Helical" evidence="1">
    <location>
        <begin position="20"/>
        <end position="41"/>
    </location>
</feature>
<keyword evidence="1" id="KW-1133">Transmembrane helix</keyword>
<sequence length="269" mass="30780">MKRIHMKTMEQFPQIPCKILWAIAIRMILTLVLTILSIMYSDYKQNLYMIREVSMFSLLVGPYLIAWAILCFKRKLGMQCLVIVSGFEFLVDMISLIFNYQVFGETLISYVQMGSGYINTPFSSYVFLYLGTNWKTICNPVESNLNNNSATLSSDDKKFYYSDLLATFLIIILGIWAYGSFNLGGNDNFKLFALIILLEGILIKLKCYWKWIAITIGVMLMREALGAGFNTLEDIILDFLKAIYPVGYGACMFSVAVLVYVIKRNIKVE</sequence>
<organism evidence="2 3">
    <name type="scientific">Lucifera butyrica</name>
    <dbReference type="NCBI Taxonomy" id="1351585"/>
    <lineage>
        <taxon>Bacteria</taxon>
        <taxon>Bacillati</taxon>
        <taxon>Bacillota</taxon>
        <taxon>Negativicutes</taxon>
        <taxon>Veillonellales</taxon>
        <taxon>Veillonellaceae</taxon>
        <taxon>Lucifera</taxon>
    </lineage>
</organism>
<evidence type="ECO:0000256" key="1">
    <source>
        <dbReference type="SAM" id="Phobius"/>
    </source>
</evidence>
<accession>A0A498R9X1</accession>
<keyword evidence="3" id="KW-1185">Reference proteome</keyword>
<reference evidence="2 3" key="1">
    <citation type="submission" date="2018-06" db="EMBL/GenBank/DDBJ databases">
        <authorList>
            <person name="Strepis N."/>
        </authorList>
    </citation>
    <scope>NUCLEOTIDE SEQUENCE [LARGE SCALE GENOMIC DNA]</scope>
    <source>
        <strain evidence="2">LUCI</strain>
    </source>
</reference>
<evidence type="ECO:0000313" key="2">
    <source>
        <dbReference type="EMBL" id="VBB07785.1"/>
    </source>
</evidence>
<dbReference type="EMBL" id="UPPP01000080">
    <property type="protein sequence ID" value="VBB07785.1"/>
    <property type="molecule type" value="Genomic_DNA"/>
</dbReference>
<feature type="transmembrane region" description="Helical" evidence="1">
    <location>
        <begin position="242"/>
        <end position="262"/>
    </location>
</feature>
<feature type="transmembrane region" description="Helical" evidence="1">
    <location>
        <begin position="159"/>
        <end position="179"/>
    </location>
</feature>
<dbReference type="Proteomes" id="UP000277811">
    <property type="component" value="Unassembled WGS sequence"/>
</dbReference>
<name>A0A498R9X1_9FIRM</name>
<keyword evidence="1" id="KW-0812">Transmembrane</keyword>